<accession>A0A367XHP1</accession>
<gene>
    <name evidence="1" type="ORF">TH44_03015</name>
</gene>
<reference evidence="1 2" key="1">
    <citation type="submission" date="2014-07" db="EMBL/GenBank/DDBJ databases">
        <title>Draft genome sequence of Thalassospira xiamenensis IB13.</title>
        <authorList>
            <person name="Lai Q."/>
            <person name="Shao Z."/>
        </authorList>
    </citation>
    <scope>NUCLEOTIDE SEQUENCE [LARGE SCALE GENOMIC DNA]</scope>
    <source>
        <strain evidence="1 2">IB13</strain>
    </source>
</reference>
<evidence type="ECO:0000313" key="1">
    <source>
        <dbReference type="EMBL" id="RCK53184.1"/>
    </source>
</evidence>
<name>A0A367XHP1_9PROT</name>
<proteinExistence type="predicted"/>
<protein>
    <submittedName>
        <fullName evidence="1">Uncharacterized protein</fullName>
    </submittedName>
</protein>
<comment type="caution">
    <text evidence="1">The sequence shown here is derived from an EMBL/GenBank/DDBJ whole genome shotgun (WGS) entry which is preliminary data.</text>
</comment>
<evidence type="ECO:0000313" key="2">
    <source>
        <dbReference type="Proteomes" id="UP000252266"/>
    </source>
</evidence>
<dbReference type="Proteomes" id="UP000252266">
    <property type="component" value="Unassembled WGS sequence"/>
</dbReference>
<organism evidence="1 2">
    <name type="scientific">Thalassospira xiamenensis</name>
    <dbReference type="NCBI Taxonomy" id="220697"/>
    <lineage>
        <taxon>Bacteria</taxon>
        <taxon>Pseudomonadati</taxon>
        <taxon>Pseudomonadota</taxon>
        <taxon>Alphaproteobacteria</taxon>
        <taxon>Rhodospirillales</taxon>
        <taxon>Thalassospiraceae</taxon>
        <taxon>Thalassospira</taxon>
    </lineage>
</organism>
<sequence length="74" mass="8190">MTPQAKLEIVMDRLRTSTSALEADRAQFFDAAADKHGKIEHEGDARHLAYLDGMIAENKAALNIQVQRRKVVGA</sequence>
<dbReference type="AlphaFoldDB" id="A0A367XHP1"/>
<dbReference type="RefSeq" id="WP_062961169.1">
    <property type="nucleotide sequence ID" value="NZ_JPWJ01000001.1"/>
</dbReference>
<dbReference type="EMBL" id="JPWJ01000001">
    <property type="protein sequence ID" value="RCK53184.1"/>
    <property type="molecule type" value="Genomic_DNA"/>
</dbReference>